<feature type="binding site" evidence="1">
    <location>
        <begin position="105"/>
        <end position="108"/>
    </location>
    <ligand>
        <name>substrate</name>
    </ligand>
</feature>
<dbReference type="RefSeq" id="WP_223306290.1">
    <property type="nucleotide sequence ID" value="NZ_JSUQ01000021.1"/>
</dbReference>
<keyword evidence="1" id="KW-0460">Magnesium</keyword>
<feature type="binding site" evidence="1">
    <location>
        <position position="127"/>
    </location>
    <ligand>
        <name>substrate</name>
    </ligand>
</feature>
<name>A0A0B3SJV4_9RHOB</name>
<dbReference type="NCBIfam" id="NF006093">
    <property type="entry name" value="PRK08245.1"/>
    <property type="match status" value="1"/>
</dbReference>
<evidence type="ECO:0000313" key="2">
    <source>
        <dbReference type="EMBL" id="KHQ50844.1"/>
    </source>
</evidence>
<dbReference type="Gene3D" id="3.50.30.40">
    <property type="entry name" value="Ribonuclease E inhibitor RraA/RraA-like"/>
    <property type="match status" value="1"/>
</dbReference>
<evidence type="ECO:0000313" key="3">
    <source>
        <dbReference type="Proteomes" id="UP000030960"/>
    </source>
</evidence>
<dbReference type="GO" id="GO:0046872">
    <property type="term" value="F:metal ion binding"/>
    <property type="evidence" value="ECO:0007669"/>
    <property type="project" value="UniProtKB-KW"/>
</dbReference>
<proteinExistence type="predicted"/>
<feature type="binding site" evidence="1">
    <location>
        <position position="128"/>
    </location>
    <ligand>
        <name>Mg(2+)</name>
        <dbReference type="ChEBI" id="CHEBI:18420"/>
    </ligand>
</feature>
<dbReference type="PANTHER" id="PTHR33254">
    <property type="entry name" value="4-HYDROXY-4-METHYL-2-OXOGLUTARATE ALDOLASE 3-RELATED"/>
    <property type="match status" value="1"/>
</dbReference>
<dbReference type="SUPFAM" id="SSF89562">
    <property type="entry name" value="RraA-like"/>
    <property type="match status" value="1"/>
</dbReference>
<sequence length="241" mass="26497">MTDHPMNPDTKAKLEQVSVATLATALYKRGLRHQVIQDVRPLSQKGRNMVGPAFTLRYMPAREDRNQLVEFRNPDHPQRKAIETCPPGYVMVMDSRKSAQAASAGDILITRLMVRGGAGVVTDGGFRDAMNIAQLEMPAYHARPSSPTNLTTNEAIDINVPIGCGDAPVFPGDIVVGDDDSVIIIPAHLADEIADEAIEMTAYEDFALEQVQNGQTIIGLYPATQEENLKKFAEWRKANNR</sequence>
<dbReference type="AlphaFoldDB" id="A0A0B3SJV4"/>
<dbReference type="Proteomes" id="UP000030960">
    <property type="component" value="Unassembled WGS sequence"/>
</dbReference>
<gene>
    <name evidence="2" type="ORF">OA50_04556</name>
</gene>
<comment type="cofactor">
    <cofactor evidence="1">
        <name>Mg(2+)</name>
        <dbReference type="ChEBI" id="CHEBI:18420"/>
    </cofactor>
</comment>
<keyword evidence="3" id="KW-1185">Reference proteome</keyword>
<dbReference type="GO" id="GO:0032259">
    <property type="term" value="P:methylation"/>
    <property type="evidence" value="ECO:0007669"/>
    <property type="project" value="UniProtKB-KW"/>
</dbReference>
<dbReference type="PATRIC" id="fig|1515334.3.peg.4580"/>
<dbReference type="InterPro" id="IPR005493">
    <property type="entry name" value="RraA/RraA-like"/>
</dbReference>
<dbReference type="Pfam" id="PF03737">
    <property type="entry name" value="RraA-like"/>
    <property type="match status" value="1"/>
</dbReference>
<accession>A0A0B3SJV4</accession>
<dbReference type="PANTHER" id="PTHR33254:SF16">
    <property type="entry name" value="BLR3842 PROTEIN"/>
    <property type="match status" value="1"/>
</dbReference>
<dbReference type="InterPro" id="IPR036704">
    <property type="entry name" value="RraA/RraA-like_sf"/>
</dbReference>
<keyword evidence="1" id="KW-0479">Metal-binding</keyword>
<dbReference type="STRING" id="561184.SAMN05216376_1043"/>
<dbReference type="EMBL" id="JSUQ01000021">
    <property type="protein sequence ID" value="KHQ50844.1"/>
    <property type="molecule type" value="Genomic_DNA"/>
</dbReference>
<evidence type="ECO:0000256" key="1">
    <source>
        <dbReference type="PIRSR" id="PIRSR605493-1"/>
    </source>
</evidence>
<comment type="caution">
    <text evidence="2">The sequence shown here is derived from an EMBL/GenBank/DDBJ whole genome shotgun (WGS) entry which is preliminary data.</text>
</comment>
<keyword evidence="2" id="KW-0489">Methyltransferase</keyword>
<organism evidence="2 3">
    <name type="scientific">Mameliella alba</name>
    <dbReference type="NCBI Taxonomy" id="561184"/>
    <lineage>
        <taxon>Bacteria</taxon>
        <taxon>Pseudomonadati</taxon>
        <taxon>Pseudomonadota</taxon>
        <taxon>Alphaproteobacteria</taxon>
        <taxon>Rhodobacterales</taxon>
        <taxon>Roseobacteraceae</taxon>
        <taxon>Mameliella</taxon>
    </lineage>
</organism>
<reference evidence="2 3" key="1">
    <citation type="submission" date="2014-10" db="EMBL/GenBank/DDBJ databases">
        <title>Genome sequence of Ponticoccus sp. strain UMTAT08 isolated from clonal culture of toxic dinoflagellate Alexandrium tamiyavanichii.</title>
        <authorList>
            <person name="Gan H.Y."/>
            <person name="Muhd D.-D."/>
            <person name="Mohd Noor M.E."/>
            <person name="Yeong Y.S."/>
            <person name="Usup G."/>
        </authorList>
    </citation>
    <scope>NUCLEOTIDE SEQUENCE [LARGE SCALE GENOMIC DNA]</scope>
    <source>
        <strain evidence="2 3">UMTAT08</strain>
    </source>
</reference>
<protein>
    <submittedName>
        <fullName evidence="2">Demethylmenaquinone methyltransferase</fullName>
    </submittedName>
</protein>
<keyword evidence="2" id="KW-0808">Transferase</keyword>
<dbReference type="CDD" id="cd16841">
    <property type="entry name" value="RraA_family"/>
    <property type="match status" value="1"/>
</dbReference>
<dbReference type="GO" id="GO:0008168">
    <property type="term" value="F:methyltransferase activity"/>
    <property type="evidence" value="ECO:0007669"/>
    <property type="project" value="UniProtKB-KW"/>
</dbReference>